<dbReference type="RefSeq" id="XP_050468794.1">
    <property type="nucleotide sequence ID" value="XM_050612943.1"/>
</dbReference>
<evidence type="ECO:0000259" key="1">
    <source>
        <dbReference type="PROSITE" id="PS50181"/>
    </source>
</evidence>
<dbReference type="KEGG" id="ani:ANIA_02029"/>
<feature type="domain" description="F-box" evidence="1">
    <location>
        <begin position="4"/>
        <end position="49"/>
    </location>
</feature>
<dbReference type="OrthoDB" id="3140657at2759"/>
<dbReference type="OMA" id="MHEESYL"/>
<reference evidence="3" key="2">
    <citation type="journal article" date="2009" name="Fungal Genet. Biol.">
        <title>The 2008 update of the Aspergillus nidulans genome annotation: a community effort.</title>
        <authorList>
            <person name="Wortman J.R."/>
            <person name="Gilsenan J.M."/>
            <person name="Joardar V."/>
            <person name="Deegan J."/>
            <person name="Clutterbuck J."/>
            <person name="Andersen M.R."/>
            <person name="Archer D."/>
            <person name="Bencina M."/>
            <person name="Braus G."/>
            <person name="Coutinho P."/>
            <person name="von Dohren H."/>
            <person name="Doonan J."/>
            <person name="Driessen A.J."/>
            <person name="Durek P."/>
            <person name="Espeso E."/>
            <person name="Fekete E."/>
            <person name="Flipphi M."/>
            <person name="Estrada C.G."/>
            <person name="Geysens S."/>
            <person name="Goldman G."/>
            <person name="de Groot P.W."/>
            <person name="Hansen K."/>
            <person name="Harris S.D."/>
            <person name="Heinekamp T."/>
            <person name="Helmstaedt K."/>
            <person name="Henrissat B."/>
            <person name="Hofmann G."/>
            <person name="Homan T."/>
            <person name="Horio T."/>
            <person name="Horiuchi H."/>
            <person name="James S."/>
            <person name="Jones M."/>
            <person name="Karaffa L."/>
            <person name="Karanyi Z."/>
            <person name="Kato M."/>
            <person name="Keller N."/>
            <person name="Kelly D.E."/>
            <person name="Kiel J.A."/>
            <person name="Kim J.M."/>
            <person name="van der Klei I.J."/>
            <person name="Klis F.M."/>
            <person name="Kovalchuk A."/>
            <person name="Krasevec N."/>
            <person name="Kubicek C.P."/>
            <person name="Liu B."/>
            <person name="Maccabe A."/>
            <person name="Meyer V."/>
            <person name="Mirabito P."/>
            <person name="Miskei M."/>
            <person name="Mos M."/>
            <person name="Mullins J."/>
            <person name="Nelson D.R."/>
            <person name="Nielsen J."/>
            <person name="Oakley B.R."/>
            <person name="Osmani S.A."/>
            <person name="Pakula T."/>
            <person name="Paszewski A."/>
            <person name="Paulsen I."/>
            <person name="Pilsyk S."/>
            <person name="Pocsi I."/>
            <person name="Punt P.J."/>
            <person name="Ram A.F."/>
            <person name="Ren Q."/>
            <person name="Robellet X."/>
            <person name="Robson G."/>
            <person name="Seiboth B."/>
            <person name="van Solingen P."/>
            <person name="Specht T."/>
            <person name="Sun J."/>
            <person name="Taheri-Talesh N."/>
            <person name="Takeshita N."/>
            <person name="Ussery D."/>
            <person name="vanKuyk P.A."/>
            <person name="Visser H."/>
            <person name="van de Vondervoort P.J."/>
            <person name="de Vries R.P."/>
            <person name="Walton J."/>
            <person name="Xiang X."/>
            <person name="Xiong Y."/>
            <person name="Zeng A.P."/>
            <person name="Brandt B.W."/>
            <person name="Cornell M.J."/>
            <person name="van den Hondel C.A."/>
            <person name="Visser J."/>
            <person name="Oliver S.G."/>
            <person name="Turner G."/>
        </authorList>
    </citation>
    <scope>GENOME REANNOTATION</scope>
    <source>
        <strain evidence="3">FGSC A4 / ATCC 38163 / CBS 112.46 / NRRL 194 / M139</strain>
    </source>
</reference>
<dbReference type="VEuPathDB" id="FungiDB:AN2029"/>
<evidence type="ECO:0000313" key="2">
    <source>
        <dbReference type="EMBL" id="CBF86039.1"/>
    </source>
</evidence>
<accession>C8VLF6</accession>
<dbReference type="InterPro" id="IPR001810">
    <property type="entry name" value="F-box_dom"/>
</dbReference>
<dbReference type="SUPFAM" id="SSF52047">
    <property type="entry name" value="RNI-like"/>
    <property type="match status" value="1"/>
</dbReference>
<reference evidence="3" key="1">
    <citation type="journal article" date="2005" name="Nature">
        <title>Sequencing of Aspergillus nidulans and comparative analysis with A. fumigatus and A. oryzae.</title>
        <authorList>
            <person name="Galagan J.E."/>
            <person name="Calvo S.E."/>
            <person name="Cuomo C."/>
            <person name="Ma L.J."/>
            <person name="Wortman J.R."/>
            <person name="Batzoglou S."/>
            <person name="Lee S.I."/>
            <person name="Basturkmen M."/>
            <person name="Spevak C.C."/>
            <person name="Clutterbuck J."/>
            <person name="Kapitonov V."/>
            <person name="Jurka J."/>
            <person name="Scazzocchio C."/>
            <person name="Farman M."/>
            <person name="Butler J."/>
            <person name="Purcell S."/>
            <person name="Harris S."/>
            <person name="Braus G.H."/>
            <person name="Draht O."/>
            <person name="Busch S."/>
            <person name="D'Enfert C."/>
            <person name="Bouchier C."/>
            <person name="Goldman G.H."/>
            <person name="Bell-Pedersen D."/>
            <person name="Griffiths-Jones S."/>
            <person name="Doonan J.H."/>
            <person name="Yu J."/>
            <person name="Vienken K."/>
            <person name="Pain A."/>
            <person name="Freitag M."/>
            <person name="Selker E.U."/>
            <person name="Archer D.B."/>
            <person name="Penalva M.A."/>
            <person name="Oakley B.R."/>
            <person name="Momany M."/>
            <person name="Tanaka T."/>
            <person name="Kumagai T."/>
            <person name="Asai K."/>
            <person name="Machida M."/>
            <person name="Nierman W.C."/>
            <person name="Denning D.W."/>
            <person name="Caddick M."/>
            <person name="Hynes M."/>
            <person name="Paoletti M."/>
            <person name="Fischer R."/>
            <person name="Miller B."/>
            <person name="Dyer P."/>
            <person name="Sachs M.S."/>
            <person name="Osmani S.A."/>
            <person name="Birren B.W."/>
        </authorList>
    </citation>
    <scope>NUCLEOTIDE SEQUENCE [LARGE SCALE GENOMIC DNA]</scope>
    <source>
        <strain evidence="3">FGSC A4 / ATCC 38163 / CBS 112.46 / NRRL 194 / M139</strain>
    </source>
</reference>
<protein>
    <recommendedName>
        <fullName evidence="1">F-box domain-containing protein</fullName>
    </recommendedName>
</protein>
<name>C8VLF6_EMENI</name>
<dbReference type="Proteomes" id="UP000000560">
    <property type="component" value="Chromosome VII"/>
</dbReference>
<dbReference type="eggNOG" id="ENOG502S8UP">
    <property type="taxonomic scope" value="Eukaryota"/>
</dbReference>
<gene>
    <name evidence="2" type="ORF">ANIA_02029</name>
</gene>
<dbReference type="GeneID" id="2875072"/>
<organism evidence="2 3">
    <name type="scientific">Emericella nidulans (strain FGSC A4 / ATCC 38163 / CBS 112.46 / NRRL 194 / M139)</name>
    <name type="common">Aspergillus nidulans</name>
    <dbReference type="NCBI Taxonomy" id="227321"/>
    <lineage>
        <taxon>Eukaryota</taxon>
        <taxon>Fungi</taxon>
        <taxon>Dikarya</taxon>
        <taxon>Ascomycota</taxon>
        <taxon>Pezizomycotina</taxon>
        <taxon>Eurotiomycetes</taxon>
        <taxon>Eurotiomycetidae</taxon>
        <taxon>Eurotiales</taxon>
        <taxon>Aspergillaceae</taxon>
        <taxon>Aspergillus</taxon>
        <taxon>Aspergillus subgen. Nidulantes</taxon>
    </lineage>
</organism>
<sequence length="441" mass="50815">MSEMPELLSLPAEILQNIFAQADQETCRSLRLVNRLLGEIGQHNVFETLVIQLTQDYYGYDLEKIVKRPDIAALVTKIYVNTYDPNEPQLWMGKDETSESLGVLLGLLSRLPRLQSVVLRFHPECPEDDSWGEHPQGEDFRQAVMQEALSTFAAMPQLKELGLRDLWNVHDEEPKVVADRNTVLSRLESLRLNVINVNQGMQGSSDYHREAPQKFWPALPSIWLKPALSNLQHLTLYSTMYTGFFPKCDLADLHFPKLRSLALGNHVFAHDSQLSWILSHSSTLSELYLDDCTILFQAAVFAEKLDLYETRQHTILPPSSFAPHPKLPEHSLYAAYSTRWADYFRAFKEELPHLRKFRFGHSPDWWEDDSMPFENEESIEIGFGSESYLVFCDGYLPSEYMERMIWDNPDEKGEALEPSKEDRVALEELCRKVGVMVTLED</sequence>
<dbReference type="InterPro" id="IPR032675">
    <property type="entry name" value="LRR_dom_sf"/>
</dbReference>
<dbReference type="PANTHER" id="PTHR42057:SF2">
    <property type="entry name" value="F-BOX DOMAIN PROTEIN (AFU_ORTHOLOGUE AFUA_4G00200)-RELATED"/>
    <property type="match status" value="1"/>
</dbReference>
<dbReference type="HOGENOM" id="CLU_034857_1_0_1"/>
<dbReference type="Gene3D" id="3.80.10.10">
    <property type="entry name" value="Ribonuclease Inhibitor"/>
    <property type="match status" value="1"/>
</dbReference>
<dbReference type="AlphaFoldDB" id="C8VLF6"/>
<dbReference type="InParanoid" id="C8VLF6"/>
<dbReference type="PANTHER" id="PTHR42057">
    <property type="entry name" value="F-BOX DOMAIN PROTEIN (AFU_ORTHOLOGUE AFUA_4G00200)"/>
    <property type="match status" value="1"/>
</dbReference>
<dbReference type="EMBL" id="BN001307">
    <property type="protein sequence ID" value="CBF86039.1"/>
    <property type="molecule type" value="Genomic_DNA"/>
</dbReference>
<proteinExistence type="predicted"/>
<evidence type="ECO:0000313" key="3">
    <source>
        <dbReference type="Proteomes" id="UP000000560"/>
    </source>
</evidence>
<dbReference type="PROSITE" id="PS50181">
    <property type="entry name" value="FBOX"/>
    <property type="match status" value="1"/>
</dbReference>
<keyword evidence="3" id="KW-1185">Reference proteome</keyword>